<evidence type="ECO:0000256" key="9">
    <source>
        <dbReference type="ARBA" id="ARBA00023268"/>
    </source>
</evidence>
<dbReference type="PANTHER" id="PTHR43612:SF3">
    <property type="entry name" value="TRIFUNCTIONAL ENZYME SUBUNIT ALPHA, MITOCHONDRIAL"/>
    <property type="match status" value="1"/>
</dbReference>
<keyword evidence="8" id="KW-0456">Lyase</keyword>
<evidence type="ECO:0000256" key="10">
    <source>
        <dbReference type="ARBA" id="ARBA00049556"/>
    </source>
</evidence>
<dbReference type="Pfam" id="PF00378">
    <property type="entry name" value="ECH_1"/>
    <property type="match status" value="1"/>
</dbReference>
<evidence type="ECO:0000313" key="14">
    <source>
        <dbReference type="EMBL" id="CUJ05472.1"/>
    </source>
</evidence>
<feature type="domain" description="3-hydroxyacyl-CoA dehydrogenase C-terminal" evidence="11">
    <location>
        <begin position="492"/>
        <end position="589"/>
    </location>
</feature>
<evidence type="ECO:0000256" key="2">
    <source>
        <dbReference type="ARBA" id="ARBA00007005"/>
    </source>
</evidence>
<evidence type="ECO:0000256" key="1">
    <source>
        <dbReference type="ARBA" id="ARBA00005005"/>
    </source>
</evidence>
<comment type="catalytic activity">
    <reaction evidence="10">
        <text>a (3S)-3-hydroxyacyl-CoA + NAD(+) = a 3-oxoacyl-CoA + NADH + H(+)</text>
        <dbReference type="Rhea" id="RHEA:22432"/>
        <dbReference type="ChEBI" id="CHEBI:15378"/>
        <dbReference type="ChEBI" id="CHEBI:57318"/>
        <dbReference type="ChEBI" id="CHEBI:57540"/>
        <dbReference type="ChEBI" id="CHEBI:57945"/>
        <dbReference type="ChEBI" id="CHEBI:90726"/>
        <dbReference type="EC" id="1.1.1.35"/>
    </reaction>
</comment>
<reference evidence="13 16" key="2">
    <citation type="submission" date="2016-07" db="EMBL/GenBank/DDBJ databases">
        <title>Complete genome sequences of Bordetella pseudohinzii.</title>
        <authorList>
            <person name="Spilker T."/>
            <person name="Darrah R."/>
            <person name="LiPuma J.J."/>
        </authorList>
    </citation>
    <scope>NUCLEOTIDE SEQUENCE [LARGE SCALE GENOMIC DNA]</scope>
    <source>
        <strain evidence="13 16">HI4681</strain>
    </source>
</reference>
<dbReference type="Pfam" id="PF00725">
    <property type="entry name" value="3HCDH"/>
    <property type="match status" value="1"/>
</dbReference>
<dbReference type="CDD" id="cd06558">
    <property type="entry name" value="crotonase-like"/>
    <property type="match status" value="1"/>
</dbReference>
<gene>
    <name evidence="14" type="primary">fadJ_2</name>
    <name evidence="13" type="ORF">BBN53_10115</name>
    <name evidence="14" type="ORF">ERS370011_03531</name>
</gene>
<dbReference type="GO" id="GO:0070403">
    <property type="term" value="F:NAD+ binding"/>
    <property type="evidence" value="ECO:0007669"/>
    <property type="project" value="InterPro"/>
</dbReference>
<dbReference type="InterPro" id="IPR036291">
    <property type="entry name" value="NAD(P)-bd_dom_sf"/>
</dbReference>
<dbReference type="SUPFAM" id="SSF48179">
    <property type="entry name" value="6-phosphogluconate dehydrogenase C-terminal domain-like"/>
    <property type="match status" value="2"/>
</dbReference>
<keyword evidence="6" id="KW-0520">NAD</keyword>
<keyword evidence="5" id="KW-0560">Oxidoreductase</keyword>
<sequence length="704" mass="74624">MIDYRLDDDGVAHIVWNNPEGDVNIKNAASMAAFVAAVDGAIADPAVKGVVIASAKRDFLAGGDLNAVYAAATPAEAIANVREIGQCLRRMETCGKPFVAAINGSALGGGLELALACHHRIAADTPRTRLGLPEVALGLIPGCGGTQRLPRLIGIAPAARLMLAGQALPVGEAARLGVIDEVVAPEALAGAARDWVLAHPQARQPWDAKGFRYPDFEPQSREGRWFFFYEWPKLRRKSPAGDLAPGVLLHVLGQGLERGIDAGLAIEARYFGMVAASPSAKNRIRTQFFAASAARKQQGRPSGEPAFEARRAGVVGAGLMGGGIALVCAQAGIETVLLDASAEQAERGKQRIADNLEAAVARDRMTARQRQDILARIQVASDYAALAGCDLVLEAVLESAEVKTEVFGKIRAHAGEDVLIASNTSTLSISGLARGQRSPERFIGLHFFAPVERMALVEVILGRQTSRRSQAEALDFLKQIRKTPVVANDGPGFFTSRVVAAYTREALIMLQEGLPPALIDNAAVSAGMPIGPLAMADLTSYDLLADILASLARTGLGTARESTDALAAARRLVEAGRSGRKCGGGVYDYAGSVRAPWDGCAGLFPPAARLPALQEVQQRLLHIQSLETLHAMDEGVVAAPLEIDLASVLGWGYPAWRGGVLGHIDATGPREFLRQCEALAERHGERFRAPASLRARADARFHAQ</sequence>
<evidence type="ECO:0000256" key="5">
    <source>
        <dbReference type="ARBA" id="ARBA00023002"/>
    </source>
</evidence>
<evidence type="ECO:0000256" key="4">
    <source>
        <dbReference type="ARBA" id="ARBA00022963"/>
    </source>
</evidence>
<dbReference type="RefSeq" id="WP_043211782.1">
    <property type="nucleotide sequence ID" value="NZ_CAJGUP010000221.1"/>
</dbReference>
<dbReference type="KEGG" id="bpdz:BBN53_10115"/>
<dbReference type="GO" id="GO:0016509">
    <property type="term" value="F:long-chain (3S)-3-hydroxyacyl-CoA dehydrogenase (NAD+) activity"/>
    <property type="evidence" value="ECO:0007669"/>
    <property type="project" value="TreeGrafter"/>
</dbReference>
<comment type="similarity">
    <text evidence="2">In the central section; belongs to the 3-hydroxyacyl-CoA dehydrogenase family.</text>
</comment>
<dbReference type="EMBL" id="CP016440">
    <property type="protein sequence ID" value="ANY16221.1"/>
    <property type="molecule type" value="Genomic_DNA"/>
</dbReference>
<evidence type="ECO:0000259" key="12">
    <source>
        <dbReference type="Pfam" id="PF02737"/>
    </source>
</evidence>
<dbReference type="SUPFAM" id="SSF51735">
    <property type="entry name" value="NAD(P)-binding Rossmann-fold domains"/>
    <property type="match status" value="1"/>
</dbReference>
<keyword evidence="4" id="KW-0442">Lipid degradation</keyword>
<comment type="pathway">
    <text evidence="1">Lipid metabolism; fatty acid beta-oxidation.</text>
</comment>
<evidence type="ECO:0000256" key="8">
    <source>
        <dbReference type="ARBA" id="ARBA00023239"/>
    </source>
</evidence>
<accession>A0A0J6EY70</accession>
<keyword evidence="16" id="KW-1185">Reference proteome</keyword>
<name>A0A0J6EY70_9BORD</name>
<dbReference type="InterPro" id="IPR006108">
    <property type="entry name" value="3HC_DH_C"/>
</dbReference>
<dbReference type="GO" id="GO:0006635">
    <property type="term" value="P:fatty acid beta-oxidation"/>
    <property type="evidence" value="ECO:0007669"/>
    <property type="project" value="UniProtKB-UniPathway"/>
</dbReference>
<dbReference type="InterPro" id="IPR050136">
    <property type="entry name" value="FA_oxidation_alpha_subunit"/>
</dbReference>
<dbReference type="GO" id="GO:0004300">
    <property type="term" value="F:enoyl-CoA hydratase activity"/>
    <property type="evidence" value="ECO:0007669"/>
    <property type="project" value="TreeGrafter"/>
</dbReference>
<dbReference type="FunFam" id="3.40.50.720:FF:000009">
    <property type="entry name" value="Fatty oxidation complex, alpha subunit"/>
    <property type="match status" value="1"/>
</dbReference>
<organism evidence="14 15">
    <name type="scientific">Bordetella pseudohinzii</name>
    <dbReference type="NCBI Taxonomy" id="1331258"/>
    <lineage>
        <taxon>Bacteria</taxon>
        <taxon>Pseudomonadati</taxon>
        <taxon>Pseudomonadota</taxon>
        <taxon>Betaproteobacteria</taxon>
        <taxon>Burkholderiales</taxon>
        <taxon>Alcaligenaceae</taxon>
        <taxon>Bordetella</taxon>
    </lineage>
</organism>
<dbReference type="UniPathway" id="UPA00659"/>
<keyword evidence="3" id="KW-0276">Fatty acid metabolism</keyword>
<dbReference type="Pfam" id="PF02737">
    <property type="entry name" value="3HCDH_N"/>
    <property type="match status" value="1"/>
</dbReference>
<dbReference type="PANTHER" id="PTHR43612">
    <property type="entry name" value="TRIFUNCTIONAL ENZYME SUBUNIT ALPHA"/>
    <property type="match status" value="1"/>
</dbReference>
<dbReference type="Proteomes" id="UP000053096">
    <property type="component" value="Unassembled WGS sequence"/>
</dbReference>
<evidence type="ECO:0000313" key="13">
    <source>
        <dbReference type="EMBL" id="ANY16221.1"/>
    </source>
</evidence>
<dbReference type="Gene3D" id="3.40.50.720">
    <property type="entry name" value="NAD(P)-binding Rossmann-like Domain"/>
    <property type="match status" value="1"/>
</dbReference>
<accession>A0A0M7H840</accession>
<protein>
    <submittedName>
        <fullName evidence="14">Fatty acid oxidation complex subunit alpha</fullName>
    </submittedName>
</protein>
<dbReference type="EMBL" id="CYTV01000011">
    <property type="protein sequence ID" value="CUJ05472.1"/>
    <property type="molecule type" value="Genomic_DNA"/>
</dbReference>
<evidence type="ECO:0000256" key="7">
    <source>
        <dbReference type="ARBA" id="ARBA00023098"/>
    </source>
</evidence>
<dbReference type="Proteomes" id="UP000092950">
    <property type="component" value="Chromosome"/>
</dbReference>
<proteinExistence type="inferred from homology"/>
<dbReference type="InterPro" id="IPR008927">
    <property type="entry name" value="6-PGluconate_DH-like_C_sf"/>
</dbReference>
<dbReference type="AlphaFoldDB" id="A0A0J6EY70"/>
<reference evidence="14 15" key="1">
    <citation type="submission" date="2015-09" db="EMBL/GenBank/DDBJ databases">
        <authorList>
            <person name="Jackson K.R."/>
            <person name="Lunt B.L."/>
            <person name="Fisher J.N.B."/>
            <person name="Gardner A.V."/>
            <person name="Bailey M.E."/>
            <person name="Deus L.M."/>
            <person name="Earl A.S."/>
            <person name="Gibby P.D."/>
            <person name="Hartmann K.A."/>
            <person name="Liu J.E."/>
            <person name="Manci A.M."/>
            <person name="Nielsen D.A."/>
            <person name="Solomon M.B."/>
            <person name="Breakwell D.P."/>
            <person name="Burnett S.H."/>
            <person name="Grose J.H."/>
        </authorList>
    </citation>
    <scope>NUCLEOTIDE SEQUENCE [LARGE SCALE GENOMIC DNA]</scope>
    <source>
        <strain evidence="14 15">2789STDY5608636</strain>
    </source>
</reference>
<dbReference type="OrthoDB" id="5287258at2"/>
<feature type="domain" description="3-hydroxyacyl-CoA dehydrogenase NAD binding" evidence="12">
    <location>
        <begin position="312"/>
        <end position="489"/>
    </location>
</feature>
<dbReference type="InterPro" id="IPR006176">
    <property type="entry name" value="3-OHacyl-CoA_DH_NAD-bd"/>
</dbReference>
<evidence type="ECO:0000313" key="16">
    <source>
        <dbReference type="Proteomes" id="UP000092950"/>
    </source>
</evidence>
<dbReference type="Gene3D" id="3.90.226.10">
    <property type="entry name" value="2-enoyl-CoA Hydratase, Chain A, domain 1"/>
    <property type="match status" value="1"/>
</dbReference>
<dbReference type="SUPFAM" id="SSF52096">
    <property type="entry name" value="ClpP/crotonase"/>
    <property type="match status" value="1"/>
</dbReference>
<evidence type="ECO:0000256" key="3">
    <source>
        <dbReference type="ARBA" id="ARBA00022832"/>
    </source>
</evidence>
<evidence type="ECO:0000259" key="11">
    <source>
        <dbReference type="Pfam" id="PF00725"/>
    </source>
</evidence>
<dbReference type="InterPro" id="IPR001753">
    <property type="entry name" value="Enoyl-CoA_hydra/iso"/>
</dbReference>
<evidence type="ECO:0000313" key="15">
    <source>
        <dbReference type="Proteomes" id="UP000053096"/>
    </source>
</evidence>
<evidence type="ECO:0000256" key="6">
    <source>
        <dbReference type="ARBA" id="ARBA00023027"/>
    </source>
</evidence>
<dbReference type="InterPro" id="IPR029045">
    <property type="entry name" value="ClpP/crotonase-like_dom_sf"/>
</dbReference>
<keyword evidence="9" id="KW-0511">Multifunctional enzyme</keyword>
<dbReference type="Gene3D" id="1.10.1040.50">
    <property type="match status" value="1"/>
</dbReference>
<keyword evidence="7" id="KW-0443">Lipid metabolism</keyword>